<reference evidence="2 3" key="1">
    <citation type="submission" date="2019-05" db="EMBL/GenBank/DDBJ databases">
        <title>Another draft genome of Portunus trituberculatus and its Hox gene families provides insights of decapod evolution.</title>
        <authorList>
            <person name="Jeong J.-H."/>
            <person name="Song I."/>
            <person name="Kim S."/>
            <person name="Choi T."/>
            <person name="Kim D."/>
            <person name="Ryu S."/>
            <person name="Kim W."/>
        </authorList>
    </citation>
    <scope>NUCLEOTIDE SEQUENCE [LARGE SCALE GENOMIC DNA]</scope>
    <source>
        <tissue evidence="2">Muscle</tissue>
    </source>
</reference>
<dbReference type="Proteomes" id="UP000324222">
    <property type="component" value="Unassembled WGS sequence"/>
</dbReference>
<feature type="region of interest" description="Disordered" evidence="1">
    <location>
        <begin position="227"/>
        <end position="259"/>
    </location>
</feature>
<comment type="caution">
    <text evidence="2">The sequence shown here is derived from an EMBL/GenBank/DDBJ whole genome shotgun (WGS) entry which is preliminary data.</text>
</comment>
<dbReference type="EMBL" id="VSRR010057309">
    <property type="protein sequence ID" value="MPC81558.1"/>
    <property type="molecule type" value="Genomic_DNA"/>
</dbReference>
<gene>
    <name evidence="2" type="ORF">E2C01_076182</name>
</gene>
<evidence type="ECO:0000313" key="3">
    <source>
        <dbReference type="Proteomes" id="UP000324222"/>
    </source>
</evidence>
<protein>
    <submittedName>
        <fullName evidence="2">Uncharacterized protein</fullName>
    </submittedName>
</protein>
<organism evidence="2 3">
    <name type="scientific">Portunus trituberculatus</name>
    <name type="common">Swimming crab</name>
    <name type="synonym">Neptunus trituberculatus</name>
    <dbReference type="NCBI Taxonomy" id="210409"/>
    <lineage>
        <taxon>Eukaryota</taxon>
        <taxon>Metazoa</taxon>
        <taxon>Ecdysozoa</taxon>
        <taxon>Arthropoda</taxon>
        <taxon>Crustacea</taxon>
        <taxon>Multicrustacea</taxon>
        <taxon>Malacostraca</taxon>
        <taxon>Eumalacostraca</taxon>
        <taxon>Eucarida</taxon>
        <taxon>Decapoda</taxon>
        <taxon>Pleocyemata</taxon>
        <taxon>Brachyura</taxon>
        <taxon>Eubrachyura</taxon>
        <taxon>Portunoidea</taxon>
        <taxon>Portunidae</taxon>
        <taxon>Portuninae</taxon>
        <taxon>Portunus</taxon>
    </lineage>
</organism>
<name>A0A5B7ILC8_PORTR</name>
<sequence length="259" mass="28235">MTVSLLAMDCFVDALHDSRLQIYVKQAHPKDVQEALNRAYEMEGFLRTTTDAPRLVRPVVKEKLTPCPLMLKLLGRRWVRRTAGGRRVLEDSEEPAGDVANWAINGSRKSCQLAAAPTAVCVAGTVNECSSVQLVVDMGSEKAFMSSVPEAAQQLCGVTGQCVAMWRPVMVNIGMGSVLKSWPVLISVLEDPCPLGIDFLTRVGASLDLRERKSKVRSQEVSLIFGSDSQRERSEQEGGVSCQAGEGTQCRQARGDHST</sequence>
<dbReference type="AlphaFoldDB" id="A0A5B7ILC8"/>
<keyword evidence="3" id="KW-1185">Reference proteome</keyword>
<evidence type="ECO:0000313" key="2">
    <source>
        <dbReference type="EMBL" id="MPC81558.1"/>
    </source>
</evidence>
<evidence type="ECO:0000256" key="1">
    <source>
        <dbReference type="SAM" id="MobiDB-lite"/>
    </source>
</evidence>
<accession>A0A5B7ILC8</accession>
<proteinExistence type="predicted"/>